<dbReference type="GO" id="GO:0015288">
    <property type="term" value="F:porin activity"/>
    <property type="evidence" value="ECO:0007669"/>
    <property type="project" value="InterPro"/>
</dbReference>
<dbReference type="InterPro" id="IPR038673">
    <property type="entry name" value="OprB_sf"/>
</dbReference>
<keyword evidence="6" id="KW-1185">Reference proteome</keyword>
<dbReference type="InterPro" id="IPR051465">
    <property type="entry name" value="Cell_Envelope_Struct_Comp"/>
</dbReference>
<comment type="similarity">
    <text evidence="1 2">Belongs to the OprB family.</text>
</comment>
<evidence type="ECO:0000256" key="1">
    <source>
        <dbReference type="ARBA" id="ARBA00008769"/>
    </source>
</evidence>
<gene>
    <name evidence="5" type="ORF">NIES2135_19990</name>
</gene>
<dbReference type="Pfam" id="PF00395">
    <property type="entry name" value="SLH"/>
    <property type="match status" value="1"/>
</dbReference>
<evidence type="ECO:0000256" key="3">
    <source>
        <dbReference type="SAM" id="Coils"/>
    </source>
</evidence>
<organism evidence="5 6">
    <name type="scientific">Leptolyngbya boryana NIES-2135</name>
    <dbReference type="NCBI Taxonomy" id="1973484"/>
    <lineage>
        <taxon>Bacteria</taxon>
        <taxon>Bacillati</taxon>
        <taxon>Cyanobacteriota</taxon>
        <taxon>Cyanophyceae</taxon>
        <taxon>Leptolyngbyales</taxon>
        <taxon>Leptolyngbyaceae</taxon>
        <taxon>Leptolyngbya group</taxon>
        <taxon>Leptolyngbya</taxon>
    </lineage>
</organism>
<dbReference type="InterPro" id="IPR047684">
    <property type="entry name" value="Por_som-like"/>
</dbReference>
<dbReference type="NCBIfam" id="NF033921">
    <property type="entry name" value="por_somb"/>
    <property type="match status" value="1"/>
</dbReference>
<dbReference type="PROSITE" id="PS51272">
    <property type="entry name" value="SLH"/>
    <property type="match status" value="1"/>
</dbReference>
<evidence type="ECO:0000313" key="5">
    <source>
        <dbReference type="EMBL" id="BAY55177.1"/>
    </source>
</evidence>
<dbReference type="Gene3D" id="2.40.160.180">
    <property type="entry name" value="Carbohydrate-selective porin OprB"/>
    <property type="match status" value="1"/>
</dbReference>
<dbReference type="PANTHER" id="PTHR43308:SF1">
    <property type="entry name" value="OUTER MEMBRANE PROTEIN ALPHA"/>
    <property type="match status" value="1"/>
</dbReference>
<name>A0A1Z4JFB1_LEPBY</name>
<dbReference type="GO" id="GO:0008643">
    <property type="term" value="P:carbohydrate transport"/>
    <property type="evidence" value="ECO:0007669"/>
    <property type="project" value="InterPro"/>
</dbReference>
<dbReference type="Pfam" id="PF04966">
    <property type="entry name" value="OprB"/>
    <property type="match status" value="1"/>
</dbReference>
<evidence type="ECO:0000259" key="4">
    <source>
        <dbReference type="PROSITE" id="PS51272"/>
    </source>
</evidence>
<dbReference type="InterPro" id="IPR007049">
    <property type="entry name" value="Carb-sel_porin_OprB"/>
</dbReference>
<protein>
    <submittedName>
        <fullName evidence="5">Carbohydrate-selective porin OprB</fullName>
    </submittedName>
</protein>
<feature type="domain" description="SLH" evidence="4">
    <location>
        <begin position="49"/>
        <end position="113"/>
    </location>
</feature>
<dbReference type="Proteomes" id="UP000217895">
    <property type="component" value="Chromosome"/>
</dbReference>
<dbReference type="PANTHER" id="PTHR43308">
    <property type="entry name" value="OUTER MEMBRANE PROTEIN ALPHA-RELATED"/>
    <property type="match status" value="1"/>
</dbReference>
<dbReference type="GO" id="GO:0016020">
    <property type="term" value="C:membrane"/>
    <property type="evidence" value="ECO:0007669"/>
    <property type="project" value="InterPro"/>
</dbReference>
<sequence>MSNIVRGLAGLSGLALSVFLMQTGEAAASEVRSVDENLLGESTLKQVTSVSQLSDVRPTDWAFQALQSLVERYGCIAGYPDRTYRGNRALTRYEFAAGLNACLDRVNELIAAATADLVKKEDLAALQKLQEEFAAELATLRGRVDSLEARTTTLEKQQFSTTTKLRGEVIFSGASVFGDERAGGGALSDNPTFSYRARLNFESSFTGKDQLRVRLQGRNVIPLSGSATGTNMTRLSYDGDSSGQVGVDDLYYRFPLGDNTRVWLIANAYGSENIANPLNPFLQSDGSGALSRFGRYSPIYRAVDGPGVALEHKFGNTATLSLAYRARNASSPEEKAGLFDGNHSALAQLILSPSRNLSVGLTYARAYYSGTAVDTTGSTGSAFAQRPFGNTATLTNSYGAIASFRVSPQFNISGWVGLTNAEAKAGVNRGADADIFNWSVALAFPDLGKKGNLGGIIVGMPPKATSNDVATREDRDTSLHLEALYRYQVSDKISITPGLIVILNPEHNRNNDTQYVGVVRTTFSF</sequence>
<accession>A0A1Z4JFB1</accession>
<evidence type="ECO:0000256" key="2">
    <source>
        <dbReference type="RuleBase" id="RU363072"/>
    </source>
</evidence>
<proteinExistence type="inferred from homology"/>
<reference evidence="5 6" key="1">
    <citation type="submission" date="2017-06" db="EMBL/GenBank/DDBJ databases">
        <title>Genome sequencing of cyanobaciteial culture collection at National Institute for Environmental Studies (NIES).</title>
        <authorList>
            <person name="Hirose Y."/>
            <person name="Shimura Y."/>
            <person name="Fujisawa T."/>
            <person name="Nakamura Y."/>
            <person name="Kawachi M."/>
        </authorList>
    </citation>
    <scope>NUCLEOTIDE SEQUENCE [LARGE SCALE GENOMIC DNA]</scope>
    <source>
        <strain evidence="5 6">NIES-2135</strain>
    </source>
</reference>
<keyword evidence="3" id="KW-0175">Coiled coil</keyword>
<dbReference type="AlphaFoldDB" id="A0A1Z4JFB1"/>
<evidence type="ECO:0000313" key="6">
    <source>
        <dbReference type="Proteomes" id="UP000217895"/>
    </source>
</evidence>
<dbReference type="InterPro" id="IPR001119">
    <property type="entry name" value="SLH_dom"/>
</dbReference>
<dbReference type="EMBL" id="AP018203">
    <property type="protein sequence ID" value="BAY55177.1"/>
    <property type="molecule type" value="Genomic_DNA"/>
</dbReference>
<feature type="coiled-coil region" evidence="3">
    <location>
        <begin position="130"/>
        <end position="157"/>
    </location>
</feature>